<keyword evidence="6" id="KW-0347">Helicase</keyword>
<dbReference type="VEuPathDB" id="FungiDB:sr14257"/>
<feature type="compositionally biased region" description="Low complexity" evidence="11">
    <location>
        <begin position="175"/>
        <end position="187"/>
    </location>
</feature>
<evidence type="ECO:0000256" key="2">
    <source>
        <dbReference type="ARBA" id="ARBA00022723"/>
    </source>
</evidence>
<dbReference type="SMART" id="SM00487">
    <property type="entry name" value="DEXDc"/>
    <property type="match status" value="1"/>
</dbReference>
<dbReference type="GO" id="GO:0008104">
    <property type="term" value="P:intracellular protein localization"/>
    <property type="evidence" value="ECO:0007669"/>
    <property type="project" value="EnsemblFungi"/>
</dbReference>
<evidence type="ECO:0000256" key="5">
    <source>
        <dbReference type="ARBA" id="ARBA00022801"/>
    </source>
</evidence>
<evidence type="ECO:0000256" key="3">
    <source>
        <dbReference type="ARBA" id="ARBA00022741"/>
    </source>
</evidence>
<feature type="compositionally biased region" description="Basic and acidic residues" evidence="11">
    <location>
        <begin position="88"/>
        <end position="103"/>
    </location>
</feature>
<feature type="compositionally biased region" description="Basic and acidic residues" evidence="11">
    <location>
        <begin position="159"/>
        <end position="168"/>
    </location>
</feature>
<sequence length="1070" mass="120870">MPPRRSARQSAVATPRRDEVIIISDDDEQLALVEPESPVTISSIRRRGANSISASTVNTPGTSRSSRTSSTYASGSHTPDTSVDDGEDNKADIKDDVDVDRLHAGPRTSTQRPARASRSASIKKETKVEASPVPVAPSAGDARKRKASTSAAATPSKTPKVEAEDKPLARRSSTRARASTSSAAARSWSEEVDAMLDRELGPSKKALVKAEAGSSEPREKAKTKVTTLAKAKATFKTEKDEESDDVLDDPNLTPRSRRQPRRSAASATKALKHDDFDESEAERVSPEGDHDDDKYEDNDSPFDNFSSDDEPLSRKKKWPAQPQPVSSSAAQAGPSTFATLDDMRFDSDTDTDASDDDDDDDEANVEGNDLQPRGNNYYAEDVQYETAKQRRARLRSEKHQARLKKKDLRTQYDKNLIALVKHHPQLKTVWEDLQNTVAVIKPEEAEQPPGLNIRLLPFQREGLYWMTRQEQGTWKGGMLADEMGMGKTIQMISLMLSDRKKPCLVVAPTVAIMQWRNEIEKYTEPQLKVLLWHGPNRTQNLKELKAVDVVLTSYAVLESSFRKQESGFRRKNEILKEKSALHAVHWRRIILDEAHNIKERSTNTAKGAFALQGDFRWCLSGTPLQNRVGELYSMIRFLGGDPFAYYFCKKCPCKSLHWSFSDKRNCDMCGHTPMHHTCYWNNEILKPIQRSGAQQGEGRDAFRRLRILLERMMLRRTKLERADDMGLPPRTIEVRRDLFNEEEEDLYTSLYTDTTRKFSTYLDQGTVLNNYSNIFTLLTRMRQLANHPDLVLRSKTGVASKLLGEDQSEIHVCRICTDEAEDAIMSRCKHIFCRECVRQYLDSEIEPGMVPDCPYCHATLSIDLEAEALEPPQSSIRMNDSGRQGILARLDMDKWRSSTKIEALVEELTQLRSEDKTIKSLVFSQFVNFLDLIAFRLQRAGFQICRLEGNMSPEARNRTIKHFMENPGVTVFLVSLKAGGVALNLTEASRVYLMDPWWNPSVEVQAMDRIHRLGQHRPIIVKRMVIENSIESRIIELQNKKSAMIEAAIGKDDGAMGRLSVSDLRFLFTL</sequence>
<feature type="compositionally biased region" description="Low complexity" evidence="11">
    <location>
        <begin position="59"/>
        <end position="76"/>
    </location>
</feature>
<feature type="compositionally biased region" description="Low complexity" evidence="11">
    <location>
        <begin position="224"/>
        <end position="234"/>
    </location>
</feature>
<feature type="region of interest" description="Disordered" evidence="11">
    <location>
        <begin position="1"/>
        <end position="20"/>
    </location>
</feature>
<dbReference type="Pfam" id="PF00097">
    <property type="entry name" value="zf-C3HC4"/>
    <property type="match status" value="1"/>
</dbReference>
<dbReference type="Proteomes" id="UP000008867">
    <property type="component" value="Chromosome 8"/>
</dbReference>
<evidence type="ECO:0000256" key="4">
    <source>
        <dbReference type="ARBA" id="ARBA00022771"/>
    </source>
</evidence>
<feature type="compositionally biased region" description="Acidic residues" evidence="11">
    <location>
        <begin position="294"/>
        <end position="310"/>
    </location>
</feature>
<dbReference type="InterPro" id="IPR038718">
    <property type="entry name" value="SNF2-like_sf"/>
</dbReference>
<dbReference type="CDD" id="cd18008">
    <property type="entry name" value="DEXDc_SHPRH-like"/>
    <property type="match status" value="1"/>
</dbReference>
<feature type="compositionally biased region" description="Basic and acidic residues" evidence="11">
    <location>
        <begin position="271"/>
        <end position="293"/>
    </location>
</feature>
<protein>
    <submittedName>
        <fullName evidence="15">Probable RAD16-nucleotide excision repair protein</fullName>
    </submittedName>
</protein>
<evidence type="ECO:0000313" key="16">
    <source>
        <dbReference type="Proteomes" id="UP000008867"/>
    </source>
</evidence>
<accession>E7A2F5</accession>
<feature type="compositionally biased region" description="Polar residues" evidence="11">
    <location>
        <begin position="323"/>
        <end position="338"/>
    </location>
</feature>
<feature type="coiled-coil region" evidence="10">
    <location>
        <begin position="384"/>
        <end position="411"/>
    </location>
</feature>
<dbReference type="PROSITE" id="PS51194">
    <property type="entry name" value="HELICASE_CTER"/>
    <property type="match status" value="1"/>
</dbReference>
<dbReference type="PROSITE" id="PS00518">
    <property type="entry name" value="ZF_RING_1"/>
    <property type="match status" value="1"/>
</dbReference>
<organism evidence="15 16">
    <name type="scientific">Sporisorium reilianum (strain SRZ2)</name>
    <name type="common">Maize head smut fungus</name>
    <dbReference type="NCBI Taxonomy" id="999809"/>
    <lineage>
        <taxon>Eukaryota</taxon>
        <taxon>Fungi</taxon>
        <taxon>Dikarya</taxon>
        <taxon>Basidiomycota</taxon>
        <taxon>Ustilaginomycotina</taxon>
        <taxon>Ustilaginomycetes</taxon>
        <taxon>Ustilaginales</taxon>
        <taxon>Ustilaginaceae</taxon>
        <taxon>Sporisorium</taxon>
    </lineage>
</organism>
<dbReference type="Gene3D" id="3.40.50.10810">
    <property type="entry name" value="Tandem AAA-ATPase domain"/>
    <property type="match status" value="1"/>
</dbReference>
<keyword evidence="10" id="KW-0175">Coiled coil</keyword>
<dbReference type="Gene3D" id="3.40.50.300">
    <property type="entry name" value="P-loop containing nucleotide triphosphate hydrolases"/>
    <property type="match status" value="1"/>
</dbReference>
<dbReference type="Pfam" id="PF00271">
    <property type="entry name" value="Helicase_C"/>
    <property type="match status" value="1"/>
</dbReference>
<comment type="similarity">
    <text evidence="1">Belongs to the SNF2/RAD54 helicase family.</text>
</comment>
<dbReference type="PROSITE" id="PS50089">
    <property type="entry name" value="ZF_RING_2"/>
    <property type="match status" value="1"/>
</dbReference>
<feature type="region of interest" description="Disordered" evidence="11">
    <location>
        <begin position="34"/>
        <end position="381"/>
    </location>
</feature>
<keyword evidence="3" id="KW-0547">Nucleotide-binding</keyword>
<keyword evidence="2" id="KW-0479">Metal-binding</keyword>
<evidence type="ECO:0000256" key="7">
    <source>
        <dbReference type="ARBA" id="ARBA00022833"/>
    </source>
</evidence>
<evidence type="ECO:0000313" key="15">
    <source>
        <dbReference type="EMBL" id="CBQ73662.1"/>
    </source>
</evidence>
<dbReference type="eggNOG" id="KOG1002">
    <property type="taxonomic scope" value="Eukaryota"/>
</dbReference>
<evidence type="ECO:0000256" key="10">
    <source>
        <dbReference type="SAM" id="Coils"/>
    </source>
</evidence>
<dbReference type="GO" id="GO:0004386">
    <property type="term" value="F:helicase activity"/>
    <property type="evidence" value="ECO:0007669"/>
    <property type="project" value="UniProtKB-KW"/>
</dbReference>
<feature type="domain" description="Helicase C-terminal" evidence="14">
    <location>
        <begin position="903"/>
        <end position="1053"/>
    </location>
</feature>
<dbReference type="InterPro" id="IPR014001">
    <property type="entry name" value="Helicase_ATP-bd"/>
</dbReference>
<dbReference type="InterPro" id="IPR050628">
    <property type="entry name" value="SNF2_RAD54_helicase_TF"/>
</dbReference>
<dbReference type="SMART" id="SM00490">
    <property type="entry name" value="HELICc"/>
    <property type="match status" value="1"/>
</dbReference>
<dbReference type="PROSITE" id="PS51192">
    <property type="entry name" value="HELICASE_ATP_BIND_1"/>
    <property type="match status" value="1"/>
</dbReference>
<dbReference type="SUPFAM" id="SSF57850">
    <property type="entry name" value="RING/U-box"/>
    <property type="match status" value="1"/>
</dbReference>
<evidence type="ECO:0000259" key="14">
    <source>
        <dbReference type="PROSITE" id="PS51194"/>
    </source>
</evidence>
<dbReference type="EMBL" id="FQ311473">
    <property type="protein sequence ID" value="CBQ73662.1"/>
    <property type="molecule type" value="Genomic_DNA"/>
</dbReference>
<keyword evidence="4 9" id="KW-0863">Zinc-finger</keyword>
<keyword evidence="16" id="KW-1185">Reference proteome</keyword>
<gene>
    <name evidence="15" type="ORF">sr14257</name>
</gene>
<dbReference type="InterPro" id="IPR017907">
    <property type="entry name" value="Znf_RING_CS"/>
</dbReference>
<dbReference type="InterPro" id="IPR001650">
    <property type="entry name" value="Helicase_C-like"/>
</dbReference>
<dbReference type="Pfam" id="PF00176">
    <property type="entry name" value="SNF2-rel_dom"/>
    <property type="match status" value="1"/>
</dbReference>
<evidence type="ECO:0000256" key="1">
    <source>
        <dbReference type="ARBA" id="ARBA00007025"/>
    </source>
</evidence>
<evidence type="ECO:0000259" key="12">
    <source>
        <dbReference type="PROSITE" id="PS50089"/>
    </source>
</evidence>
<dbReference type="GO" id="GO:0008270">
    <property type="term" value="F:zinc ion binding"/>
    <property type="evidence" value="ECO:0007669"/>
    <property type="project" value="UniProtKB-KW"/>
</dbReference>
<dbReference type="PANTHER" id="PTHR45626">
    <property type="entry name" value="TRANSCRIPTION TERMINATION FACTOR 2-RELATED"/>
    <property type="match status" value="1"/>
</dbReference>
<dbReference type="GO" id="GO:0031463">
    <property type="term" value="C:Cul3-RING ubiquitin ligase complex"/>
    <property type="evidence" value="ECO:0007669"/>
    <property type="project" value="EnsemblFungi"/>
</dbReference>
<dbReference type="GO" id="GO:0005524">
    <property type="term" value="F:ATP binding"/>
    <property type="evidence" value="ECO:0007669"/>
    <property type="project" value="UniProtKB-KW"/>
</dbReference>
<keyword evidence="8" id="KW-0067">ATP-binding</keyword>
<keyword evidence="7" id="KW-0862">Zinc</keyword>
<dbReference type="GO" id="GO:0009411">
    <property type="term" value="P:response to UV"/>
    <property type="evidence" value="ECO:0007669"/>
    <property type="project" value="EnsemblFungi"/>
</dbReference>
<dbReference type="InterPro" id="IPR000330">
    <property type="entry name" value="SNF2_N"/>
</dbReference>
<reference evidence="15 16" key="1">
    <citation type="journal article" date="2010" name="Science">
        <title>Pathogenicity determinants in smut fungi revealed by genome comparison.</title>
        <authorList>
            <person name="Schirawski J."/>
            <person name="Mannhaupt G."/>
            <person name="Muench K."/>
            <person name="Brefort T."/>
            <person name="Schipper K."/>
            <person name="Doehlemann G."/>
            <person name="Di Stasio M."/>
            <person name="Roessel N."/>
            <person name="Mendoza-Mendoza A."/>
            <person name="Pester D."/>
            <person name="Mueller O."/>
            <person name="Winterberg B."/>
            <person name="Meyer E."/>
            <person name="Ghareeb H."/>
            <person name="Wollenberg T."/>
            <person name="Muensterkoetter M."/>
            <person name="Wong P."/>
            <person name="Walter M."/>
            <person name="Stukenbrock E."/>
            <person name="Gueldener U."/>
            <person name="Kahmann R."/>
        </authorList>
    </citation>
    <scope>NUCLEOTIDE SEQUENCE [LARGE SCALE GENOMIC DNA]</scope>
    <source>
        <strain evidence="16">SRZ2</strain>
    </source>
</reference>
<dbReference type="AlphaFoldDB" id="E7A2F5"/>
<dbReference type="CDD" id="cd18793">
    <property type="entry name" value="SF2_C_SNF"/>
    <property type="match status" value="1"/>
</dbReference>
<dbReference type="InterPro" id="IPR013083">
    <property type="entry name" value="Znf_RING/FYVE/PHD"/>
</dbReference>
<feature type="domain" description="RING-type" evidence="12">
    <location>
        <begin position="813"/>
        <end position="857"/>
    </location>
</feature>
<evidence type="ECO:0000256" key="11">
    <source>
        <dbReference type="SAM" id="MobiDB-lite"/>
    </source>
</evidence>
<dbReference type="HOGENOM" id="CLU_000315_2_1_1"/>
<dbReference type="GO" id="GO:0006511">
    <property type="term" value="P:ubiquitin-dependent protein catabolic process"/>
    <property type="evidence" value="ECO:0007669"/>
    <property type="project" value="EnsemblFungi"/>
</dbReference>
<dbReference type="SUPFAM" id="SSF52540">
    <property type="entry name" value="P-loop containing nucleoside triphosphate hydrolases"/>
    <property type="match status" value="2"/>
</dbReference>
<dbReference type="InterPro" id="IPR027417">
    <property type="entry name" value="P-loop_NTPase"/>
</dbReference>
<dbReference type="InterPro" id="IPR001841">
    <property type="entry name" value="Znf_RING"/>
</dbReference>
<dbReference type="Gene3D" id="3.30.40.10">
    <property type="entry name" value="Zinc/RING finger domain, C3HC4 (zinc finger)"/>
    <property type="match status" value="1"/>
</dbReference>
<evidence type="ECO:0000259" key="13">
    <source>
        <dbReference type="PROSITE" id="PS51192"/>
    </source>
</evidence>
<dbReference type="GO" id="GO:0000715">
    <property type="term" value="P:nucleotide-excision repair, DNA damage recognition"/>
    <property type="evidence" value="ECO:0007669"/>
    <property type="project" value="EnsemblFungi"/>
</dbReference>
<evidence type="ECO:0000256" key="8">
    <source>
        <dbReference type="ARBA" id="ARBA00022840"/>
    </source>
</evidence>
<keyword evidence="5" id="KW-0378">Hydrolase</keyword>
<dbReference type="PANTHER" id="PTHR45626:SF12">
    <property type="entry name" value="DNA REPAIR PROTEIN RAD16"/>
    <property type="match status" value="1"/>
</dbReference>
<evidence type="ECO:0000256" key="9">
    <source>
        <dbReference type="PROSITE-ProRule" id="PRU00175"/>
    </source>
</evidence>
<dbReference type="InterPro" id="IPR018957">
    <property type="entry name" value="Znf_C3HC4_RING-type"/>
</dbReference>
<dbReference type="OrthoDB" id="448448at2759"/>
<feature type="compositionally biased region" description="Acidic residues" evidence="11">
    <location>
        <begin position="348"/>
        <end position="364"/>
    </location>
</feature>
<dbReference type="GO" id="GO:0004842">
    <property type="term" value="F:ubiquitin-protein transferase activity"/>
    <property type="evidence" value="ECO:0007669"/>
    <property type="project" value="EnsemblFungi"/>
</dbReference>
<feature type="domain" description="Helicase ATP-binding" evidence="13">
    <location>
        <begin position="475"/>
        <end position="641"/>
    </location>
</feature>
<dbReference type="GO" id="GO:0016787">
    <property type="term" value="F:hydrolase activity"/>
    <property type="evidence" value="ECO:0007669"/>
    <property type="project" value="UniProtKB-KW"/>
</dbReference>
<proteinExistence type="inferred from homology"/>
<dbReference type="GO" id="GO:0070911">
    <property type="term" value="P:global genome nucleotide-excision repair"/>
    <property type="evidence" value="ECO:0007669"/>
    <property type="project" value="EnsemblFungi"/>
</dbReference>
<dbReference type="GO" id="GO:0008094">
    <property type="term" value="F:ATP-dependent activity, acting on DNA"/>
    <property type="evidence" value="ECO:0007669"/>
    <property type="project" value="EnsemblFungi"/>
</dbReference>
<name>E7A2F5_SPORE</name>
<evidence type="ECO:0000256" key="6">
    <source>
        <dbReference type="ARBA" id="ARBA00022806"/>
    </source>
</evidence>
<dbReference type="GO" id="GO:0000113">
    <property type="term" value="C:nucleotide-excision repair factor 4 complex"/>
    <property type="evidence" value="ECO:0007669"/>
    <property type="project" value="EnsemblFungi"/>
</dbReference>
<feature type="compositionally biased region" description="Low complexity" evidence="11">
    <location>
        <begin position="148"/>
        <end position="158"/>
    </location>
</feature>
<dbReference type="InterPro" id="IPR049730">
    <property type="entry name" value="SNF2/RAD54-like_C"/>
</dbReference>
<dbReference type="SMART" id="SM00184">
    <property type="entry name" value="RING"/>
    <property type="match status" value="1"/>
</dbReference>